<dbReference type="RefSeq" id="WP_379950084.1">
    <property type="nucleotide sequence ID" value="NZ_JBHMAF010000086.1"/>
</dbReference>
<evidence type="ECO:0000313" key="6">
    <source>
        <dbReference type="Proteomes" id="UP001589609"/>
    </source>
</evidence>
<dbReference type="CDD" id="cd07025">
    <property type="entry name" value="Peptidase_S66"/>
    <property type="match status" value="1"/>
</dbReference>
<dbReference type="SUPFAM" id="SSF141986">
    <property type="entry name" value="LD-carboxypeptidase A C-terminal domain-like"/>
    <property type="match status" value="1"/>
</dbReference>
<evidence type="ECO:0000259" key="4">
    <source>
        <dbReference type="Pfam" id="PF17676"/>
    </source>
</evidence>
<sequence>MEEGGRDEEESVFPSLHQLFSPTTIQFQAAETNTYPSFSYSFTAPIIGGNVTVLTSTMGTPYEIDTTGKILLLEDVGEEPYRLDRMFNQLRLAGKFERCAGVIAADFHNCNPSARASSLTIAEIIHDHIVPYNIPILSGFPIGHCKPNEGIPLGVQVTMDGIGKTISFESGVQ</sequence>
<dbReference type="PANTHER" id="PTHR30237">
    <property type="entry name" value="MURAMOYLTETRAPEPTIDE CARBOXYPEPTIDASE"/>
    <property type="match status" value="1"/>
</dbReference>
<accession>A0ABV5WGG6</accession>
<feature type="domain" description="LD-carboxypeptidase C-terminal" evidence="4">
    <location>
        <begin position="44"/>
        <end position="159"/>
    </location>
</feature>
<evidence type="ECO:0000256" key="1">
    <source>
        <dbReference type="ARBA" id="ARBA00022645"/>
    </source>
</evidence>
<proteinExistence type="predicted"/>
<evidence type="ECO:0000313" key="5">
    <source>
        <dbReference type="EMBL" id="MFB9759719.1"/>
    </source>
</evidence>
<evidence type="ECO:0000256" key="3">
    <source>
        <dbReference type="ARBA" id="ARBA00022825"/>
    </source>
</evidence>
<evidence type="ECO:0000256" key="2">
    <source>
        <dbReference type="ARBA" id="ARBA00022670"/>
    </source>
</evidence>
<dbReference type="Gene3D" id="3.50.30.60">
    <property type="entry name" value="LD-carboxypeptidase A C-terminal domain-like"/>
    <property type="match status" value="1"/>
</dbReference>
<protein>
    <submittedName>
        <fullName evidence="5">LD-carboxypeptidase</fullName>
    </submittedName>
</protein>
<dbReference type="EMBL" id="JBHMAF010000086">
    <property type="protein sequence ID" value="MFB9759719.1"/>
    <property type="molecule type" value="Genomic_DNA"/>
</dbReference>
<keyword evidence="6" id="KW-1185">Reference proteome</keyword>
<dbReference type="Proteomes" id="UP001589609">
    <property type="component" value="Unassembled WGS sequence"/>
</dbReference>
<comment type="caution">
    <text evidence="5">The sequence shown here is derived from an EMBL/GenBank/DDBJ whole genome shotgun (WGS) entry which is preliminary data.</text>
</comment>
<dbReference type="InterPro" id="IPR003507">
    <property type="entry name" value="S66_fam"/>
</dbReference>
<keyword evidence="1" id="KW-0121">Carboxypeptidase</keyword>
<dbReference type="InterPro" id="IPR027461">
    <property type="entry name" value="Carboxypeptidase_A_C_sf"/>
</dbReference>
<reference evidence="5 6" key="1">
    <citation type="submission" date="2024-09" db="EMBL/GenBank/DDBJ databases">
        <authorList>
            <person name="Sun Q."/>
            <person name="Mori K."/>
        </authorList>
    </citation>
    <scope>NUCLEOTIDE SEQUENCE [LARGE SCALE GENOMIC DNA]</scope>
    <source>
        <strain evidence="5 6">JCM 11201</strain>
    </source>
</reference>
<keyword evidence="3" id="KW-0720">Serine protease</keyword>
<dbReference type="Pfam" id="PF17676">
    <property type="entry name" value="Peptidase_S66C"/>
    <property type="match status" value="1"/>
</dbReference>
<dbReference type="InterPro" id="IPR040921">
    <property type="entry name" value="Peptidase_S66C"/>
</dbReference>
<keyword evidence="2" id="KW-0645">Protease</keyword>
<dbReference type="PANTHER" id="PTHR30237:SF2">
    <property type="entry name" value="MUREIN TETRAPEPTIDE CARBOXYPEPTIDASE"/>
    <property type="match status" value="1"/>
</dbReference>
<gene>
    <name evidence="5" type="ORF">ACFFMS_15015</name>
</gene>
<name>A0ABV5WGG6_9BACI</name>
<organism evidence="5 6">
    <name type="scientific">Ectobacillus funiculus</name>
    <dbReference type="NCBI Taxonomy" id="137993"/>
    <lineage>
        <taxon>Bacteria</taxon>
        <taxon>Bacillati</taxon>
        <taxon>Bacillota</taxon>
        <taxon>Bacilli</taxon>
        <taxon>Bacillales</taxon>
        <taxon>Bacillaceae</taxon>
        <taxon>Ectobacillus</taxon>
    </lineage>
</organism>
<keyword evidence="3" id="KW-0378">Hydrolase</keyword>